<accession>A0AAJ5WQD8</accession>
<organism evidence="2 3">
    <name type="scientific">Candidatus Pseudobacter hemicellulosilyticus</name>
    <dbReference type="NCBI Taxonomy" id="3121375"/>
    <lineage>
        <taxon>Bacteria</taxon>
        <taxon>Pseudomonadati</taxon>
        <taxon>Bacteroidota</taxon>
        <taxon>Chitinophagia</taxon>
        <taxon>Chitinophagales</taxon>
        <taxon>Chitinophagaceae</taxon>
        <taxon>Pseudobacter</taxon>
    </lineage>
</organism>
<dbReference type="Gene3D" id="1.20.1290.10">
    <property type="entry name" value="AhpD-like"/>
    <property type="match status" value="1"/>
</dbReference>
<feature type="domain" description="Carboxymuconolactone decarboxylase-like" evidence="1">
    <location>
        <begin position="22"/>
        <end position="94"/>
    </location>
</feature>
<evidence type="ECO:0000313" key="2">
    <source>
        <dbReference type="EMBL" id="WEK35011.1"/>
    </source>
</evidence>
<evidence type="ECO:0000313" key="3">
    <source>
        <dbReference type="Proteomes" id="UP001220610"/>
    </source>
</evidence>
<protein>
    <submittedName>
        <fullName evidence="2">Carboxymuconolactone decarboxylase family protein</fullName>
    </submittedName>
</protein>
<dbReference type="EMBL" id="CP119311">
    <property type="protein sequence ID" value="WEK35011.1"/>
    <property type="molecule type" value="Genomic_DNA"/>
</dbReference>
<dbReference type="GO" id="GO:0051920">
    <property type="term" value="F:peroxiredoxin activity"/>
    <property type="evidence" value="ECO:0007669"/>
    <property type="project" value="InterPro"/>
</dbReference>
<gene>
    <name evidence="2" type="ORF">P0Y53_21190</name>
</gene>
<reference evidence="2" key="1">
    <citation type="submission" date="2023-03" db="EMBL/GenBank/DDBJ databases">
        <title>Andean soil-derived lignocellulolytic bacterial consortium as a source of novel taxa and putative plastic-active enzymes.</title>
        <authorList>
            <person name="Diaz-Garcia L."/>
            <person name="Chuvochina M."/>
            <person name="Feuerriegel G."/>
            <person name="Bunk B."/>
            <person name="Sproer C."/>
            <person name="Streit W.R."/>
            <person name="Rodriguez L.M."/>
            <person name="Overmann J."/>
            <person name="Jimenez D.J."/>
        </authorList>
    </citation>
    <scope>NUCLEOTIDE SEQUENCE</scope>
    <source>
        <strain evidence="2">MAG 7</strain>
    </source>
</reference>
<dbReference type="AlphaFoldDB" id="A0AAJ5WQD8"/>
<sequence length="150" mass="17174">MEKRINVFNKGQQALKPLFSMGQYVNHSLIEKPLQELLKIRASQLNACAYCLDMHWKDARAAGETEQRLYGLSAWQEAPYYSDRERAALAWTEALTASKMPDAVYQEASRHFSEEELIDLTMVVTTINTWNRINIAFPHAIGSYKVGQFS</sequence>
<dbReference type="InterPro" id="IPR004675">
    <property type="entry name" value="AhpD_core"/>
</dbReference>
<dbReference type="Pfam" id="PF02627">
    <property type="entry name" value="CMD"/>
    <property type="match status" value="1"/>
</dbReference>
<name>A0AAJ5WQD8_9BACT</name>
<dbReference type="SUPFAM" id="SSF69118">
    <property type="entry name" value="AhpD-like"/>
    <property type="match status" value="1"/>
</dbReference>
<dbReference type="Proteomes" id="UP001220610">
    <property type="component" value="Chromosome"/>
</dbReference>
<dbReference type="InterPro" id="IPR003779">
    <property type="entry name" value="CMD-like"/>
</dbReference>
<dbReference type="InterPro" id="IPR029032">
    <property type="entry name" value="AhpD-like"/>
</dbReference>
<dbReference type="NCBIfam" id="TIGR00778">
    <property type="entry name" value="ahpD_dom"/>
    <property type="match status" value="1"/>
</dbReference>
<dbReference type="PANTHER" id="PTHR34846:SF10">
    <property type="entry name" value="CYTOPLASMIC PROTEIN"/>
    <property type="match status" value="1"/>
</dbReference>
<proteinExistence type="predicted"/>
<dbReference type="PANTHER" id="PTHR34846">
    <property type="entry name" value="4-CARBOXYMUCONOLACTONE DECARBOXYLASE FAMILY PROTEIN (AFU_ORTHOLOGUE AFUA_6G11590)"/>
    <property type="match status" value="1"/>
</dbReference>
<evidence type="ECO:0000259" key="1">
    <source>
        <dbReference type="Pfam" id="PF02627"/>
    </source>
</evidence>